<sequence>MILPVFPVDLERHTGLKKAARVLFKTWPGLKPINHSQALSILAKGLGYKSYHHAKELSSSWPDARPGIEINAVEWNISQAMTAELQAPGNPKVGINLGNLLAYIQTLPLHHLKIFKIYPELLDGRNSFPLLPHDAQSPFGKFQHSPIFPLEDGWQIFDND</sequence>
<dbReference type="RefSeq" id="WP_053479753.1">
    <property type="nucleotide sequence ID" value="NZ_KZ478001.1"/>
</dbReference>
<dbReference type="EMBL" id="NVXX01000023">
    <property type="protein sequence ID" value="PKH18984.1"/>
    <property type="molecule type" value="Genomic_DNA"/>
</dbReference>
<accession>A0A2N1E3A3</accession>
<organism evidence="1 2">
    <name type="scientific">Pseudomonas fluorescens</name>
    <dbReference type="NCBI Taxonomy" id="294"/>
    <lineage>
        <taxon>Bacteria</taxon>
        <taxon>Pseudomonadati</taxon>
        <taxon>Pseudomonadota</taxon>
        <taxon>Gammaproteobacteria</taxon>
        <taxon>Pseudomonadales</taxon>
        <taxon>Pseudomonadaceae</taxon>
        <taxon>Pseudomonas</taxon>
    </lineage>
</organism>
<dbReference type="AlphaFoldDB" id="A0A2N1E3A3"/>
<evidence type="ECO:0000313" key="2">
    <source>
        <dbReference type="Proteomes" id="UP000233564"/>
    </source>
</evidence>
<comment type="caution">
    <text evidence="1">The sequence shown here is derived from an EMBL/GenBank/DDBJ whole genome shotgun (WGS) entry which is preliminary data.</text>
</comment>
<gene>
    <name evidence="1" type="ORF">CIB54_16595</name>
</gene>
<name>A0A2N1E3A3_PSEFL</name>
<reference evidence="1 2" key="1">
    <citation type="submission" date="2017-08" db="EMBL/GenBank/DDBJ databases">
        <authorList>
            <person name="de Groot N.N."/>
        </authorList>
    </citation>
    <scope>NUCLEOTIDE SEQUENCE [LARGE SCALE GENOMIC DNA]</scope>
    <source>
        <strain evidence="1 2">PfR 37</strain>
    </source>
</reference>
<evidence type="ECO:0000313" key="1">
    <source>
        <dbReference type="EMBL" id="PKH18984.1"/>
    </source>
</evidence>
<dbReference type="Proteomes" id="UP000233564">
    <property type="component" value="Unassembled WGS sequence"/>
</dbReference>
<proteinExistence type="predicted"/>
<protein>
    <submittedName>
        <fullName evidence="1">Uncharacterized protein</fullName>
    </submittedName>
</protein>